<dbReference type="SUPFAM" id="SSF52833">
    <property type="entry name" value="Thioredoxin-like"/>
    <property type="match status" value="1"/>
</dbReference>
<evidence type="ECO:0000256" key="2">
    <source>
        <dbReference type="SAM" id="MobiDB-lite"/>
    </source>
</evidence>
<dbReference type="InterPro" id="IPR024253">
    <property type="entry name" value="Phosducin_thioredoxin-like_dom"/>
</dbReference>
<organism evidence="4 5">
    <name type="scientific">Ampelomyces quisqualis</name>
    <name type="common">Powdery mildew agent</name>
    <dbReference type="NCBI Taxonomy" id="50730"/>
    <lineage>
        <taxon>Eukaryota</taxon>
        <taxon>Fungi</taxon>
        <taxon>Dikarya</taxon>
        <taxon>Ascomycota</taxon>
        <taxon>Pezizomycotina</taxon>
        <taxon>Dothideomycetes</taxon>
        <taxon>Pleosporomycetidae</taxon>
        <taxon>Pleosporales</taxon>
        <taxon>Pleosporineae</taxon>
        <taxon>Phaeosphaeriaceae</taxon>
        <taxon>Ampelomyces</taxon>
    </lineage>
</organism>
<dbReference type="AlphaFoldDB" id="A0A6A5R378"/>
<dbReference type="Proteomes" id="UP000800096">
    <property type="component" value="Unassembled WGS sequence"/>
</dbReference>
<sequence length="277" mass="31367">MTTTAAQDEFHELLREKEGESRHPEDRHDDSDLSDPESAGAADDYLEKADTDDELDLPRNMRSNYYMPSLRSEANTGPKGVIADAQAFEQAKKQARRFTWMRSASPTQYTVTASALNEKDGVSSEDDSEDNFMREWRAARLRELQNVGQKIRSRTNSPSRRIYGNFPLVDAEGYLDALEKSSPDTIVVVFVYADNQPDLTRELQEHMREVAKRNDTIRFIQLHNSDAEMPPEGLPAVIGYKHGEKIGGIVPLMDEMPKDSELSAVSIETCLRRSRIL</sequence>
<reference evidence="4" key="1">
    <citation type="journal article" date="2020" name="Stud. Mycol.">
        <title>101 Dothideomycetes genomes: a test case for predicting lifestyles and emergence of pathogens.</title>
        <authorList>
            <person name="Haridas S."/>
            <person name="Albert R."/>
            <person name="Binder M."/>
            <person name="Bloem J."/>
            <person name="Labutti K."/>
            <person name="Salamov A."/>
            <person name="Andreopoulos B."/>
            <person name="Baker S."/>
            <person name="Barry K."/>
            <person name="Bills G."/>
            <person name="Bluhm B."/>
            <person name="Cannon C."/>
            <person name="Castanera R."/>
            <person name="Culley D."/>
            <person name="Daum C."/>
            <person name="Ezra D."/>
            <person name="Gonzalez J."/>
            <person name="Henrissat B."/>
            <person name="Kuo A."/>
            <person name="Liang C."/>
            <person name="Lipzen A."/>
            <person name="Lutzoni F."/>
            <person name="Magnuson J."/>
            <person name="Mondo S."/>
            <person name="Nolan M."/>
            <person name="Ohm R."/>
            <person name="Pangilinan J."/>
            <person name="Park H.-J."/>
            <person name="Ramirez L."/>
            <person name="Alfaro M."/>
            <person name="Sun H."/>
            <person name="Tritt A."/>
            <person name="Yoshinaga Y."/>
            <person name="Zwiers L.-H."/>
            <person name="Turgeon B."/>
            <person name="Goodwin S."/>
            <person name="Spatafora J."/>
            <person name="Crous P."/>
            <person name="Grigoriev I."/>
        </authorList>
    </citation>
    <scope>NUCLEOTIDE SEQUENCE</scope>
    <source>
        <strain evidence="4">HMLAC05119</strain>
    </source>
</reference>
<evidence type="ECO:0000313" key="4">
    <source>
        <dbReference type="EMBL" id="KAF1921610.1"/>
    </source>
</evidence>
<evidence type="ECO:0000259" key="3">
    <source>
        <dbReference type="Pfam" id="PF02114"/>
    </source>
</evidence>
<name>A0A6A5R378_AMPQU</name>
<dbReference type="EMBL" id="ML979132">
    <property type="protein sequence ID" value="KAF1921610.1"/>
    <property type="molecule type" value="Genomic_DNA"/>
</dbReference>
<gene>
    <name evidence="4" type="ORF">BDU57DRAFT_55302</name>
</gene>
<protein>
    <submittedName>
        <fullName evidence="4">Thioredoxin-like protein</fullName>
    </submittedName>
</protein>
<dbReference type="OrthoDB" id="70588at2759"/>
<accession>A0A6A5R378</accession>
<evidence type="ECO:0000256" key="1">
    <source>
        <dbReference type="ARBA" id="ARBA00009686"/>
    </source>
</evidence>
<keyword evidence="5" id="KW-1185">Reference proteome</keyword>
<dbReference type="Pfam" id="PF02114">
    <property type="entry name" value="Phosducin"/>
    <property type="match status" value="1"/>
</dbReference>
<feature type="compositionally biased region" description="Basic and acidic residues" evidence="2">
    <location>
        <begin position="8"/>
        <end position="31"/>
    </location>
</feature>
<dbReference type="PANTHER" id="PTHR46052:SF1">
    <property type="entry name" value="PHOSDUCIN-LIKE PROTEIN"/>
    <property type="match status" value="1"/>
</dbReference>
<dbReference type="InterPro" id="IPR036249">
    <property type="entry name" value="Thioredoxin-like_sf"/>
</dbReference>
<dbReference type="Gene3D" id="3.40.30.10">
    <property type="entry name" value="Glutaredoxin"/>
    <property type="match status" value="1"/>
</dbReference>
<evidence type="ECO:0000313" key="5">
    <source>
        <dbReference type="Proteomes" id="UP000800096"/>
    </source>
</evidence>
<feature type="domain" description="Phosducin" evidence="3">
    <location>
        <begin position="124"/>
        <end position="271"/>
    </location>
</feature>
<feature type="region of interest" description="Disordered" evidence="2">
    <location>
        <begin position="1"/>
        <end position="60"/>
    </location>
</feature>
<proteinExistence type="inferred from homology"/>
<comment type="similarity">
    <text evidence="1">Belongs to the phosducin family.</text>
</comment>
<dbReference type="PANTHER" id="PTHR46052">
    <property type="entry name" value="PHOSDUCIN-LIKE PROTEIN"/>
    <property type="match status" value="1"/>
</dbReference>
<dbReference type="InterPro" id="IPR051499">
    <property type="entry name" value="Phosducin-like_reg"/>
</dbReference>